<accession>Q096X0</accession>
<sequence>MDELSFPDEATGIHFRLDRRNLQFKLSLIHPRNIPVSLGACRIARCNPDQLQ</sequence>
<evidence type="ECO:0000313" key="2">
    <source>
        <dbReference type="Proteomes" id="UP000032702"/>
    </source>
</evidence>
<reference evidence="1 2" key="1">
    <citation type="submission" date="2006-04" db="EMBL/GenBank/DDBJ databases">
        <authorList>
            <person name="Nierman W.C."/>
        </authorList>
    </citation>
    <scope>NUCLEOTIDE SEQUENCE [LARGE SCALE GENOMIC DNA]</scope>
    <source>
        <strain evidence="1 2">DW4/3-1</strain>
    </source>
</reference>
<proteinExistence type="predicted"/>
<organism evidence="1 2">
    <name type="scientific">Stigmatella aurantiaca (strain DW4/3-1)</name>
    <dbReference type="NCBI Taxonomy" id="378806"/>
    <lineage>
        <taxon>Bacteria</taxon>
        <taxon>Pseudomonadati</taxon>
        <taxon>Myxococcota</taxon>
        <taxon>Myxococcia</taxon>
        <taxon>Myxococcales</taxon>
        <taxon>Cystobacterineae</taxon>
        <taxon>Archangiaceae</taxon>
        <taxon>Stigmatella</taxon>
    </lineage>
</organism>
<dbReference type="EMBL" id="AAMD01000027">
    <property type="protein sequence ID" value="EAU67762.1"/>
    <property type="molecule type" value="Genomic_DNA"/>
</dbReference>
<protein>
    <submittedName>
        <fullName evidence="1">Uncharacterized protein</fullName>
    </submittedName>
</protein>
<comment type="caution">
    <text evidence="1">The sequence shown here is derived from an EMBL/GenBank/DDBJ whole genome shotgun (WGS) entry which is preliminary data.</text>
</comment>
<evidence type="ECO:0000313" key="1">
    <source>
        <dbReference type="EMBL" id="EAU67762.1"/>
    </source>
</evidence>
<name>Q096X0_STIAD</name>
<dbReference type="Proteomes" id="UP000032702">
    <property type="component" value="Unassembled WGS sequence"/>
</dbReference>
<dbReference type="AlphaFoldDB" id="Q096X0"/>
<gene>
    <name evidence="1" type="ORF">STIAU_5019</name>
</gene>